<accession>A0ABY6TH10</accession>
<sequence length="82" mass="9366">MKTLRASIHSAEQQALRHLFITQRQQLGLSQRALAERMGVVYSVIGKIETGDRRLDVFEFIEYCHALELDPKAVITQLEALI</sequence>
<dbReference type="InterPro" id="IPR010982">
    <property type="entry name" value="Lambda_DNA-bd_dom_sf"/>
</dbReference>
<dbReference type="Gene3D" id="1.10.260.40">
    <property type="entry name" value="lambda repressor-like DNA-binding domains"/>
    <property type="match status" value="1"/>
</dbReference>
<protein>
    <submittedName>
        <fullName evidence="2">XRE family transcriptional regulator</fullName>
    </submittedName>
</protein>
<dbReference type="CDD" id="cd00093">
    <property type="entry name" value="HTH_XRE"/>
    <property type="match status" value="1"/>
</dbReference>
<dbReference type="EMBL" id="CABFKI010000001">
    <property type="protein sequence ID" value="VTU05874.1"/>
    <property type="molecule type" value="Genomic_DNA"/>
</dbReference>
<dbReference type="GeneID" id="86154615"/>
<dbReference type="RefSeq" id="WP_135709076.1">
    <property type="nucleotide sequence ID" value="NZ_CABFKI010000001.1"/>
</dbReference>
<dbReference type="InterPro" id="IPR001387">
    <property type="entry name" value="Cro/C1-type_HTH"/>
</dbReference>
<dbReference type="Pfam" id="PF01381">
    <property type="entry name" value="HTH_3"/>
    <property type="match status" value="1"/>
</dbReference>
<organism evidence="2 3">
    <name type="scientific">Actinobacillus porcinus</name>
    <dbReference type="NCBI Taxonomy" id="51048"/>
    <lineage>
        <taxon>Bacteria</taxon>
        <taxon>Pseudomonadati</taxon>
        <taxon>Pseudomonadota</taxon>
        <taxon>Gammaproteobacteria</taxon>
        <taxon>Pasteurellales</taxon>
        <taxon>Pasteurellaceae</taxon>
        <taxon>Actinobacillus</taxon>
    </lineage>
</organism>
<proteinExistence type="predicted"/>
<gene>
    <name evidence="2" type="ORF">SAMEA1410922_00207</name>
</gene>
<evidence type="ECO:0000259" key="1">
    <source>
        <dbReference type="PROSITE" id="PS50943"/>
    </source>
</evidence>
<reference evidence="2 3" key="1">
    <citation type="submission" date="2019-05" db="EMBL/GenBank/DDBJ databases">
        <authorList>
            <consortium name="Pathogen Informatics"/>
        </authorList>
    </citation>
    <scope>NUCLEOTIDE SEQUENCE [LARGE SCALE GENOMIC DNA]</scope>
    <source>
        <strain evidence="2 3">NM319</strain>
    </source>
</reference>
<dbReference type="SMART" id="SM00530">
    <property type="entry name" value="HTH_XRE"/>
    <property type="match status" value="1"/>
</dbReference>
<name>A0ABY6TH10_9PAST</name>
<dbReference type="PROSITE" id="PS50943">
    <property type="entry name" value="HTH_CROC1"/>
    <property type="match status" value="1"/>
</dbReference>
<dbReference type="SUPFAM" id="SSF47413">
    <property type="entry name" value="lambda repressor-like DNA-binding domains"/>
    <property type="match status" value="1"/>
</dbReference>
<evidence type="ECO:0000313" key="2">
    <source>
        <dbReference type="EMBL" id="VTU05874.1"/>
    </source>
</evidence>
<keyword evidence="3" id="KW-1185">Reference proteome</keyword>
<comment type="caution">
    <text evidence="2">The sequence shown here is derived from an EMBL/GenBank/DDBJ whole genome shotgun (WGS) entry which is preliminary data.</text>
</comment>
<feature type="domain" description="HTH cro/C1-type" evidence="1">
    <location>
        <begin position="24"/>
        <end position="74"/>
    </location>
</feature>
<evidence type="ECO:0000313" key="3">
    <source>
        <dbReference type="Proteomes" id="UP000308167"/>
    </source>
</evidence>
<dbReference type="Proteomes" id="UP000308167">
    <property type="component" value="Unassembled WGS sequence"/>
</dbReference>